<evidence type="ECO:0000313" key="1">
    <source>
        <dbReference type="EMBL" id="EAQ89629.1"/>
    </source>
</evidence>
<dbReference type="RefSeq" id="XP_001222343.1">
    <property type="nucleotide sequence ID" value="XM_001222342.1"/>
</dbReference>
<dbReference type="GeneID" id="4391517"/>
<protein>
    <submittedName>
        <fullName evidence="1">Uncharacterized protein</fullName>
    </submittedName>
</protein>
<organism evidence="1 2">
    <name type="scientific">Chaetomium globosum (strain ATCC 6205 / CBS 148.51 / DSM 1962 / NBRC 6347 / NRRL 1970)</name>
    <name type="common">Soil fungus</name>
    <dbReference type="NCBI Taxonomy" id="306901"/>
    <lineage>
        <taxon>Eukaryota</taxon>
        <taxon>Fungi</taxon>
        <taxon>Dikarya</taxon>
        <taxon>Ascomycota</taxon>
        <taxon>Pezizomycotina</taxon>
        <taxon>Sordariomycetes</taxon>
        <taxon>Sordariomycetidae</taxon>
        <taxon>Sordariales</taxon>
        <taxon>Chaetomiaceae</taxon>
        <taxon>Chaetomium</taxon>
    </lineage>
</organism>
<dbReference type="Proteomes" id="UP000001056">
    <property type="component" value="Unassembled WGS sequence"/>
</dbReference>
<dbReference type="EMBL" id="CH408031">
    <property type="protein sequence ID" value="EAQ89629.1"/>
    <property type="molecule type" value="Genomic_DNA"/>
</dbReference>
<evidence type="ECO:0000313" key="2">
    <source>
        <dbReference type="Proteomes" id="UP000001056"/>
    </source>
</evidence>
<reference evidence="2" key="1">
    <citation type="journal article" date="2015" name="Genome Announc.">
        <title>Draft genome sequence of the cellulolytic fungus Chaetomium globosum.</title>
        <authorList>
            <person name="Cuomo C.A."/>
            <person name="Untereiner W.A."/>
            <person name="Ma L.-J."/>
            <person name="Grabherr M."/>
            <person name="Birren B.W."/>
        </authorList>
    </citation>
    <scope>NUCLEOTIDE SEQUENCE [LARGE SCALE GENOMIC DNA]</scope>
    <source>
        <strain evidence="2">ATCC 6205 / CBS 148.51 / DSM 1962 / NBRC 6347 / NRRL 1970</strain>
    </source>
</reference>
<dbReference type="InParanoid" id="Q2H517"/>
<dbReference type="HOGENOM" id="CLU_1875201_0_0_1"/>
<gene>
    <name evidence="1" type="ORF">CHGG_06248</name>
</gene>
<proteinExistence type="predicted"/>
<accession>Q2H517</accession>
<name>Q2H517_CHAGB</name>
<dbReference type="AlphaFoldDB" id="Q2H517"/>
<dbReference type="VEuPathDB" id="FungiDB:CHGG_06248"/>
<keyword evidence="2" id="KW-1185">Reference proteome</keyword>
<dbReference type="OrthoDB" id="4581613at2759"/>
<sequence length="136" mass="15607">MGPDGHQSVSCKRDGTEMRNMIDNAFRAITKFGVEYGDIKLDNFYLVTTRGGEKIMIVDESATEIGSSRAPERAMIYPADRLYRYWKDAVEGNRREKEEERRQRARALLSTEQLRRLKEMAGARRLATNNLPGTCM</sequence>